<feature type="region of interest" description="Disordered" evidence="1">
    <location>
        <begin position="35"/>
        <end position="71"/>
    </location>
</feature>
<sequence length="87" mass="9293">MHCLTSQGAKSSQGHSEAGAFEGCDQSVVRAQGETAKLTGGGTLQHLSGSEVQSVFKPQNQSPEKEFDNTLQTSLWTETQCHELVSV</sequence>
<dbReference type="EMBL" id="OZ035831">
    <property type="protein sequence ID" value="CAL1614826.1"/>
    <property type="molecule type" value="Genomic_DNA"/>
</dbReference>
<gene>
    <name evidence="2" type="ORF">KC01_LOCUS40857</name>
</gene>
<keyword evidence="3" id="KW-1185">Reference proteome</keyword>
<feature type="compositionally biased region" description="Polar residues" evidence="1">
    <location>
        <begin position="45"/>
        <end position="62"/>
    </location>
</feature>
<reference evidence="2 3" key="1">
    <citation type="submission" date="2024-04" db="EMBL/GenBank/DDBJ databases">
        <authorList>
            <person name="Waldvogel A.-M."/>
            <person name="Schoenle A."/>
        </authorList>
    </citation>
    <scope>NUCLEOTIDE SEQUENCE [LARGE SCALE GENOMIC DNA]</scope>
</reference>
<proteinExistence type="predicted"/>
<organism evidence="2 3">
    <name type="scientific">Knipowitschia caucasica</name>
    <name type="common">Caucasian dwarf goby</name>
    <name type="synonym">Pomatoschistus caucasicus</name>
    <dbReference type="NCBI Taxonomy" id="637954"/>
    <lineage>
        <taxon>Eukaryota</taxon>
        <taxon>Metazoa</taxon>
        <taxon>Chordata</taxon>
        <taxon>Craniata</taxon>
        <taxon>Vertebrata</taxon>
        <taxon>Euteleostomi</taxon>
        <taxon>Actinopterygii</taxon>
        <taxon>Neopterygii</taxon>
        <taxon>Teleostei</taxon>
        <taxon>Neoteleostei</taxon>
        <taxon>Acanthomorphata</taxon>
        <taxon>Gobiaria</taxon>
        <taxon>Gobiiformes</taxon>
        <taxon>Gobioidei</taxon>
        <taxon>Gobiidae</taxon>
        <taxon>Gobiinae</taxon>
        <taxon>Knipowitschia</taxon>
    </lineage>
</organism>
<evidence type="ECO:0000313" key="3">
    <source>
        <dbReference type="Proteomes" id="UP001497482"/>
    </source>
</evidence>
<evidence type="ECO:0000256" key="1">
    <source>
        <dbReference type="SAM" id="MobiDB-lite"/>
    </source>
</evidence>
<dbReference type="Proteomes" id="UP001497482">
    <property type="component" value="Chromosome 9"/>
</dbReference>
<dbReference type="AlphaFoldDB" id="A0AAV2MP00"/>
<accession>A0AAV2MP00</accession>
<protein>
    <submittedName>
        <fullName evidence="2">Uncharacterized protein</fullName>
    </submittedName>
</protein>
<evidence type="ECO:0000313" key="2">
    <source>
        <dbReference type="EMBL" id="CAL1614826.1"/>
    </source>
</evidence>
<name>A0AAV2MP00_KNICA</name>